<name>A0A4R6SNX8_LABRH</name>
<evidence type="ECO:0000313" key="2">
    <source>
        <dbReference type="EMBL" id="TDQ05132.1"/>
    </source>
</evidence>
<gene>
    <name evidence="2" type="ORF">EV186_1011097</name>
</gene>
<reference evidence="2 3" key="1">
    <citation type="submission" date="2019-03" db="EMBL/GenBank/DDBJ databases">
        <title>Genomic Encyclopedia of Type Strains, Phase IV (KMG-IV): sequencing the most valuable type-strain genomes for metagenomic binning, comparative biology and taxonomic classification.</title>
        <authorList>
            <person name="Goeker M."/>
        </authorList>
    </citation>
    <scope>NUCLEOTIDE SEQUENCE [LARGE SCALE GENOMIC DNA]</scope>
    <source>
        <strain evidence="2 3">DSM 45361</strain>
    </source>
</reference>
<dbReference type="InterPro" id="IPR020941">
    <property type="entry name" value="SUFU-like_domain"/>
</dbReference>
<dbReference type="Pfam" id="PF05076">
    <property type="entry name" value="SUFU"/>
    <property type="match status" value="1"/>
</dbReference>
<comment type="caution">
    <text evidence="2">The sequence shown here is derived from an EMBL/GenBank/DDBJ whole genome shotgun (WGS) entry which is preliminary data.</text>
</comment>
<dbReference type="AlphaFoldDB" id="A0A4R6SNX8"/>
<dbReference type="RefSeq" id="WP_133847936.1">
    <property type="nucleotide sequence ID" value="NZ_SNXZ01000001.1"/>
</dbReference>
<protein>
    <submittedName>
        <fullName evidence="2">Suppressor of fused protein SUFU</fullName>
    </submittedName>
</protein>
<sequence>MTEEQTPGGSRVYHHHARTSDFEVAHGDEETIAAVDRHIAQYLGEVSGVWHEIVSDLVHIDVHVVAPSADHDFYSLVTSGMSDRPMTVPEDADVPEFAELVVHLPVDWPLTQEAFQEERHYWPIRLLKVLGRLPHEYGTWLGHWHTIPNGDPPEPYADDTALCAAMITPPVVTAAEFDELITPSGKRIAFYQVLPLHADELALKLTEGTEALLDRLNESEVDGVVDPARPSCVR</sequence>
<proteinExistence type="predicted"/>
<dbReference type="EMBL" id="SNXZ01000001">
    <property type="protein sequence ID" value="TDQ05132.1"/>
    <property type="molecule type" value="Genomic_DNA"/>
</dbReference>
<feature type="domain" description="Suppressor of fused-like" evidence="1">
    <location>
        <begin position="58"/>
        <end position="230"/>
    </location>
</feature>
<dbReference type="OrthoDB" id="4827574at2"/>
<evidence type="ECO:0000259" key="1">
    <source>
        <dbReference type="Pfam" id="PF05076"/>
    </source>
</evidence>
<organism evidence="2 3">
    <name type="scientific">Labedaea rhizosphaerae</name>
    <dbReference type="NCBI Taxonomy" id="598644"/>
    <lineage>
        <taxon>Bacteria</taxon>
        <taxon>Bacillati</taxon>
        <taxon>Actinomycetota</taxon>
        <taxon>Actinomycetes</taxon>
        <taxon>Pseudonocardiales</taxon>
        <taxon>Pseudonocardiaceae</taxon>
        <taxon>Labedaea</taxon>
    </lineage>
</organism>
<dbReference type="Proteomes" id="UP000295444">
    <property type="component" value="Unassembled WGS sequence"/>
</dbReference>
<keyword evidence="3" id="KW-1185">Reference proteome</keyword>
<dbReference type="SUPFAM" id="SSF103359">
    <property type="entry name" value="Suppressor of Fused, N-terminal domain"/>
    <property type="match status" value="1"/>
</dbReference>
<accession>A0A4R6SNX8</accession>
<evidence type="ECO:0000313" key="3">
    <source>
        <dbReference type="Proteomes" id="UP000295444"/>
    </source>
</evidence>
<dbReference type="InterPro" id="IPR037181">
    <property type="entry name" value="SUFU_N"/>
</dbReference>